<dbReference type="GO" id="GO:0004252">
    <property type="term" value="F:serine-type endopeptidase activity"/>
    <property type="evidence" value="ECO:0007669"/>
    <property type="project" value="InterPro"/>
</dbReference>
<organism evidence="10 11">
    <name type="scientific">Cladorrhinum samala</name>
    <dbReference type="NCBI Taxonomy" id="585594"/>
    <lineage>
        <taxon>Eukaryota</taxon>
        <taxon>Fungi</taxon>
        <taxon>Dikarya</taxon>
        <taxon>Ascomycota</taxon>
        <taxon>Pezizomycotina</taxon>
        <taxon>Sordariomycetes</taxon>
        <taxon>Sordariomycetidae</taxon>
        <taxon>Sordariales</taxon>
        <taxon>Podosporaceae</taxon>
        <taxon>Cladorrhinum</taxon>
    </lineage>
</organism>
<accession>A0AAV9HEZ9</accession>
<gene>
    <name evidence="10" type="ORF">QBC42DRAFT_350254</name>
</gene>
<dbReference type="GO" id="GO:0005576">
    <property type="term" value="C:extracellular region"/>
    <property type="evidence" value="ECO:0007669"/>
    <property type="project" value="UniProtKB-ARBA"/>
</dbReference>
<comment type="caution">
    <text evidence="6">Lacks conserved residue(s) required for the propagation of feature annotation.</text>
</comment>
<reference evidence="10" key="1">
    <citation type="journal article" date="2023" name="Mol. Phylogenet. Evol.">
        <title>Genome-scale phylogeny and comparative genomics of the fungal order Sordariales.</title>
        <authorList>
            <person name="Hensen N."/>
            <person name="Bonometti L."/>
            <person name="Westerberg I."/>
            <person name="Brannstrom I.O."/>
            <person name="Guillou S."/>
            <person name="Cros-Aarteil S."/>
            <person name="Calhoun S."/>
            <person name="Haridas S."/>
            <person name="Kuo A."/>
            <person name="Mondo S."/>
            <person name="Pangilinan J."/>
            <person name="Riley R."/>
            <person name="LaButti K."/>
            <person name="Andreopoulos B."/>
            <person name="Lipzen A."/>
            <person name="Chen C."/>
            <person name="Yan M."/>
            <person name="Daum C."/>
            <person name="Ng V."/>
            <person name="Clum A."/>
            <person name="Steindorff A."/>
            <person name="Ohm R.A."/>
            <person name="Martin F."/>
            <person name="Silar P."/>
            <person name="Natvig D.O."/>
            <person name="Lalanne C."/>
            <person name="Gautier V."/>
            <person name="Ament-Velasquez S.L."/>
            <person name="Kruys A."/>
            <person name="Hutchinson M.I."/>
            <person name="Powell A.J."/>
            <person name="Barry K."/>
            <person name="Miller A.N."/>
            <person name="Grigoriev I.V."/>
            <person name="Debuchy R."/>
            <person name="Gladieux P."/>
            <person name="Hiltunen Thoren M."/>
            <person name="Johannesson H."/>
        </authorList>
    </citation>
    <scope>NUCLEOTIDE SEQUENCE</scope>
    <source>
        <strain evidence="10">PSN324</strain>
    </source>
</reference>
<dbReference type="Pfam" id="PF00082">
    <property type="entry name" value="Peptidase_S8"/>
    <property type="match status" value="1"/>
</dbReference>
<dbReference type="Gene3D" id="3.40.50.200">
    <property type="entry name" value="Peptidase S8/S53 domain"/>
    <property type="match status" value="1"/>
</dbReference>
<dbReference type="SUPFAM" id="SSF52743">
    <property type="entry name" value="Subtilisin-like"/>
    <property type="match status" value="1"/>
</dbReference>
<dbReference type="InterPro" id="IPR036852">
    <property type="entry name" value="Peptidase_S8/S53_dom_sf"/>
</dbReference>
<dbReference type="Pfam" id="PF05922">
    <property type="entry name" value="Inhibitor_I9"/>
    <property type="match status" value="1"/>
</dbReference>
<keyword evidence="2" id="KW-0645">Protease</keyword>
<dbReference type="PROSITE" id="PS51892">
    <property type="entry name" value="SUBTILASE"/>
    <property type="match status" value="1"/>
</dbReference>
<dbReference type="InterPro" id="IPR000209">
    <property type="entry name" value="Peptidase_S8/S53_dom"/>
</dbReference>
<evidence type="ECO:0000256" key="2">
    <source>
        <dbReference type="ARBA" id="ARBA00022670"/>
    </source>
</evidence>
<dbReference type="AlphaFoldDB" id="A0AAV9HEZ9"/>
<dbReference type="InterPro" id="IPR010259">
    <property type="entry name" value="S8pro/Inhibitor_I9"/>
</dbReference>
<evidence type="ECO:0000259" key="8">
    <source>
        <dbReference type="Pfam" id="PF00082"/>
    </source>
</evidence>
<evidence type="ECO:0000313" key="10">
    <source>
        <dbReference type="EMBL" id="KAK4457671.1"/>
    </source>
</evidence>
<name>A0AAV9HEZ9_9PEZI</name>
<reference evidence="10" key="2">
    <citation type="submission" date="2023-06" db="EMBL/GenBank/DDBJ databases">
        <authorList>
            <consortium name="Lawrence Berkeley National Laboratory"/>
            <person name="Mondo S.J."/>
            <person name="Hensen N."/>
            <person name="Bonometti L."/>
            <person name="Westerberg I."/>
            <person name="Brannstrom I.O."/>
            <person name="Guillou S."/>
            <person name="Cros-Aarteil S."/>
            <person name="Calhoun S."/>
            <person name="Haridas S."/>
            <person name="Kuo A."/>
            <person name="Pangilinan J."/>
            <person name="Riley R."/>
            <person name="Labutti K."/>
            <person name="Andreopoulos B."/>
            <person name="Lipzen A."/>
            <person name="Chen C."/>
            <person name="Yanf M."/>
            <person name="Daum C."/>
            <person name="Ng V."/>
            <person name="Clum A."/>
            <person name="Steindorff A."/>
            <person name="Ohm R."/>
            <person name="Martin F."/>
            <person name="Silar P."/>
            <person name="Natvig D."/>
            <person name="Lalanne C."/>
            <person name="Gautier V."/>
            <person name="Ament-Velasquez S.L."/>
            <person name="Kruys A."/>
            <person name="Hutchinson M.I."/>
            <person name="Powell A.J."/>
            <person name="Barry K."/>
            <person name="Miller A.N."/>
            <person name="Grigoriev I.V."/>
            <person name="Debuchy R."/>
            <person name="Gladieux P."/>
            <person name="Thoren M.H."/>
            <person name="Johannesson H."/>
        </authorList>
    </citation>
    <scope>NUCLEOTIDE SEQUENCE</scope>
    <source>
        <strain evidence="10">PSN324</strain>
    </source>
</reference>
<evidence type="ECO:0000256" key="7">
    <source>
        <dbReference type="SAM" id="SignalP"/>
    </source>
</evidence>
<keyword evidence="3 7" id="KW-0732">Signal</keyword>
<protein>
    <submittedName>
        <fullName evidence="10">Peptidase S8/S53 domain-containing protein</fullName>
    </submittedName>
</protein>
<dbReference type="PANTHER" id="PTHR43806:SF58">
    <property type="entry name" value="ALKALINE PROTEASE 1-RELATED"/>
    <property type="match status" value="1"/>
</dbReference>
<evidence type="ECO:0000256" key="3">
    <source>
        <dbReference type="ARBA" id="ARBA00022729"/>
    </source>
</evidence>
<dbReference type="EMBL" id="MU865102">
    <property type="protein sequence ID" value="KAK4457671.1"/>
    <property type="molecule type" value="Genomic_DNA"/>
</dbReference>
<evidence type="ECO:0000259" key="9">
    <source>
        <dbReference type="Pfam" id="PF05922"/>
    </source>
</evidence>
<keyword evidence="5" id="KW-0720">Serine protease</keyword>
<evidence type="ECO:0000256" key="6">
    <source>
        <dbReference type="PROSITE-ProRule" id="PRU01240"/>
    </source>
</evidence>
<dbReference type="PRINTS" id="PR00723">
    <property type="entry name" value="SUBTILISIN"/>
</dbReference>
<sequence>MVAIYNLALFVGLTFTVSALPVIKRDPEVVPGKYIVTLKPGVPVSAVKTHLNWVRDVHSRSLSRRDTTGIDQIYSIKDFNGYAGSFDEATVRQIRSSDDVATVEPDMVWRLFGPSETFLTQSNAPWGLGSISHRKPNSTDYIYDPSAGEGTTAYVIDTGIRASHVEFEGRGHLGFNAFPESDDNDNLGHGTHVAGTIAGKTYGVAKKAKIVAVKVFDYGAAG</sequence>
<dbReference type="Proteomes" id="UP001321749">
    <property type="component" value="Unassembled WGS sequence"/>
</dbReference>
<dbReference type="InterPro" id="IPR050131">
    <property type="entry name" value="Peptidase_S8_subtilisin-like"/>
</dbReference>
<feature type="domain" description="Inhibitor I9" evidence="9">
    <location>
        <begin position="33"/>
        <end position="111"/>
    </location>
</feature>
<comment type="caution">
    <text evidence="10">The sequence shown here is derived from an EMBL/GenBank/DDBJ whole genome shotgun (WGS) entry which is preliminary data.</text>
</comment>
<keyword evidence="4" id="KW-0378">Hydrolase</keyword>
<dbReference type="InterPro" id="IPR023827">
    <property type="entry name" value="Peptidase_S8_Asp-AS"/>
</dbReference>
<feature type="non-terminal residue" evidence="10">
    <location>
        <position position="222"/>
    </location>
</feature>
<dbReference type="GO" id="GO:0006508">
    <property type="term" value="P:proteolysis"/>
    <property type="evidence" value="ECO:0007669"/>
    <property type="project" value="UniProtKB-KW"/>
</dbReference>
<feature type="chain" id="PRO_5043417960" evidence="7">
    <location>
        <begin position="20"/>
        <end position="222"/>
    </location>
</feature>
<dbReference type="PROSITE" id="PS00137">
    <property type="entry name" value="SUBTILASE_HIS"/>
    <property type="match status" value="1"/>
</dbReference>
<dbReference type="Gene3D" id="3.30.70.80">
    <property type="entry name" value="Peptidase S8 propeptide/proteinase inhibitor I9"/>
    <property type="match status" value="1"/>
</dbReference>
<proteinExistence type="inferred from homology"/>
<evidence type="ECO:0000313" key="11">
    <source>
        <dbReference type="Proteomes" id="UP001321749"/>
    </source>
</evidence>
<evidence type="ECO:0000256" key="5">
    <source>
        <dbReference type="ARBA" id="ARBA00022825"/>
    </source>
</evidence>
<dbReference type="PROSITE" id="PS00136">
    <property type="entry name" value="SUBTILASE_ASP"/>
    <property type="match status" value="1"/>
</dbReference>
<keyword evidence="11" id="KW-1185">Reference proteome</keyword>
<comment type="similarity">
    <text evidence="1 6">Belongs to the peptidase S8 family.</text>
</comment>
<dbReference type="PANTHER" id="PTHR43806">
    <property type="entry name" value="PEPTIDASE S8"/>
    <property type="match status" value="1"/>
</dbReference>
<dbReference type="InterPro" id="IPR037045">
    <property type="entry name" value="S8pro/Inhibitor_I9_sf"/>
</dbReference>
<dbReference type="InterPro" id="IPR015500">
    <property type="entry name" value="Peptidase_S8_subtilisin-rel"/>
</dbReference>
<evidence type="ECO:0000256" key="1">
    <source>
        <dbReference type="ARBA" id="ARBA00011073"/>
    </source>
</evidence>
<feature type="domain" description="Peptidase S8/S53" evidence="8">
    <location>
        <begin position="149"/>
        <end position="217"/>
    </location>
</feature>
<evidence type="ECO:0000256" key="4">
    <source>
        <dbReference type="ARBA" id="ARBA00022801"/>
    </source>
</evidence>
<feature type="signal peptide" evidence="7">
    <location>
        <begin position="1"/>
        <end position="19"/>
    </location>
</feature>
<dbReference type="InterPro" id="IPR022398">
    <property type="entry name" value="Peptidase_S8_His-AS"/>
</dbReference>